<gene>
    <name evidence="2" type="ORF">NS355_17015</name>
</gene>
<dbReference type="AlphaFoldDB" id="A0A147IKC0"/>
<dbReference type="RefSeq" id="WP_058746759.1">
    <property type="nucleotide sequence ID" value="NZ_LDTF01000114.1"/>
</dbReference>
<organism evidence="2 3">
    <name type="scientific">Sphingomonas yabuuchiae</name>
    <dbReference type="NCBI Taxonomy" id="172044"/>
    <lineage>
        <taxon>Bacteria</taxon>
        <taxon>Pseudomonadati</taxon>
        <taxon>Pseudomonadota</taxon>
        <taxon>Alphaproteobacteria</taxon>
        <taxon>Sphingomonadales</taxon>
        <taxon>Sphingomonadaceae</taxon>
        <taxon>Sphingomonas</taxon>
    </lineage>
</organism>
<protein>
    <recommendedName>
        <fullName evidence="4">Transmembrane protein</fullName>
    </recommendedName>
</protein>
<dbReference type="PATRIC" id="fig|172044.3.peg.319"/>
<feature type="transmembrane region" description="Helical" evidence="1">
    <location>
        <begin position="76"/>
        <end position="97"/>
    </location>
</feature>
<dbReference type="EMBL" id="LDTF01000114">
    <property type="protein sequence ID" value="KTT95113.1"/>
    <property type="molecule type" value="Genomic_DNA"/>
</dbReference>
<comment type="caution">
    <text evidence="2">The sequence shown here is derived from an EMBL/GenBank/DDBJ whole genome shotgun (WGS) entry which is preliminary data.</text>
</comment>
<feature type="transmembrane region" description="Helical" evidence="1">
    <location>
        <begin position="14"/>
        <end position="34"/>
    </location>
</feature>
<keyword evidence="1" id="KW-1133">Transmembrane helix</keyword>
<dbReference type="OrthoDB" id="119964at2"/>
<accession>A0A147IKC0</accession>
<evidence type="ECO:0008006" key="4">
    <source>
        <dbReference type="Google" id="ProtNLM"/>
    </source>
</evidence>
<evidence type="ECO:0000256" key="1">
    <source>
        <dbReference type="SAM" id="Phobius"/>
    </source>
</evidence>
<reference evidence="2 3" key="1">
    <citation type="journal article" date="2016" name="Front. Microbiol.">
        <title>Genomic Resource of Rice Seed Associated Bacteria.</title>
        <authorList>
            <person name="Midha S."/>
            <person name="Bansal K."/>
            <person name="Sharma S."/>
            <person name="Kumar N."/>
            <person name="Patil P.P."/>
            <person name="Chaudhry V."/>
            <person name="Patil P.B."/>
        </authorList>
    </citation>
    <scope>NUCLEOTIDE SEQUENCE [LARGE SCALE GENOMIC DNA]</scope>
    <source>
        <strain evidence="2 3">NS355</strain>
    </source>
</reference>
<evidence type="ECO:0000313" key="2">
    <source>
        <dbReference type="EMBL" id="KTT95113.1"/>
    </source>
</evidence>
<sequence length="135" mass="14863">MAFPPEMKRYTRRLIATMALYGVALVGANMWFHYAPPSGLLAYFVAILPALPIMGVFVVIGRLLLEMRDEYVKMLLVRQSLVATGLTLSITTAWGFLEGFHLAPHAQGYYAATIWFAGLGVGGCVNAILERRARA</sequence>
<keyword evidence="1" id="KW-0472">Membrane</keyword>
<feature type="transmembrane region" description="Helical" evidence="1">
    <location>
        <begin position="40"/>
        <end position="64"/>
    </location>
</feature>
<feature type="transmembrane region" description="Helical" evidence="1">
    <location>
        <begin position="109"/>
        <end position="129"/>
    </location>
</feature>
<name>A0A147IKC0_9SPHN</name>
<dbReference type="Proteomes" id="UP000073923">
    <property type="component" value="Unassembled WGS sequence"/>
</dbReference>
<proteinExistence type="predicted"/>
<keyword evidence="1" id="KW-0812">Transmembrane</keyword>
<evidence type="ECO:0000313" key="3">
    <source>
        <dbReference type="Proteomes" id="UP000073923"/>
    </source>
</evidence>